<dbReference type="Proteomes" id="UP000054107">
    <property type="component" value="Unassembled WGS sequence"/>
</dbReference>
<reference evidence="1 2" key="1">
    <citation type="submission" date="2014-09" db="EMBL/GenBank/DDBJ databases">
        <authorList>
            <person name="Ellenberger Sabrina"/>
        </authorList>
    </citation>
    <scope>NUCLEOTIDE SEQUENCE [LARGE SCALE GENOMIC DNA]</scope>
    <source>
        <strain evidence="1 2">CBS 412.66</strain>
    </source>
</reference>
<sequence length="201" mass="22781">MLDIFGEKLLTEVYLQQFDLWVDGCPSFHDEETTSIQKIVNDYVQKRTTLKVANHKLCSLVLEMDSIKTGAVNAIRRLMEKLPLVQPLKGCKSKNELWNTYVDPLLDSLLSNLENGVHLRWTNLNGTEQGSERPDSVISVIMQSDWGKTLGYGEAKIAEPTDNKFIMLAWDLCRLGHFSKETINTTNNKSSISFQVKDSLS</sequence>
<protein>
    <submittedName>
        <fullName evidence="1">Uncharacterized protein</fullName>
    </submittedName>
</protein>
<organism evidence="1 2">
    <name type="scientific">Parasitella parasitica</name>
    <dbReference type="NCBI Taxonomy" id="35722"/>
    <lineage>
        <taxon>Eukaryota</taxon>
        <taxon>Fungi</taxon>
        <taxon>Fungi incertae sedis</taxon>
        <taxon>Mucoromycota</taxon>
        <taxon>Mucoromycotina</taxon>
        <taxon>Mucoromycetes</taxon>
        <taxon>Mucorales</taxon>
        <taxon>Mucorineae</taxon>
        <taxon>Mucoraceae</taxon>
        <taxon>Parasitella</taxon>
    </lineage>
</organism>
<dbReference type="EMBL" id="LN728061">
    <property type="protein sequence ID" value="CEP12523.1"/>
    <property type="molecule type" value="Genomic_DNA"/>
</dbReference>
<name>A0A0B7NAT0_9FUNG</name>
<proteinExistence type="predicted"/>
<dbReference type="AlphaFoldDB" id="A0A0B7NAT0"/>
<evidence type="ECO:0000313" key="2">
    <source>
        <dbReference type="Proteomes" id="UP000054107"/>
    </source>
</evidence>
<gene>
    <name evidence="1" type="primary">PARPA_06494.1 scaffold 22734</name>
</gene>
<evidence type="ECO:0000313" key="1">
    <source>
        <dbReference type="EMBL" id="CEP12523.1"/>
    </source>
</evidence>
<dbReference type="OrthoDB" id="2274162at2759"/>
<accession>A0A0B7NAT0</accession>
<keyword evidence="2" id="KW-1185">Reference proteome</keyword>